<dbReference type="OrthoDB" id="5579860at2759"/>
<keyword evidence="4" id="KW-0808">Transferase</keyword>
<protein>
    <recommendedName>
        <fullName evidence="1">non-specific serine/threonine protein kinase</fullName>
        <ecNumber evidence="1">2.7.11.1</ecNumber>
    </recommendedName>
</protein>
<dbReference type="InterPro" id="IPR008271">
    <property type="entry name" value="Ser/Thr_kinase_AS"/>
</dbReference>
<keyword evidence="5" id="KW-1185">Reference proteome</keyword>
<proteinExistence type="predicted"/>
<feature type="region of interest" description="Disordered" evidence="2">
    <location>
        <begin position="282"/>
        <end position="306"/>
    </location>
</feature>
<dbReference type="Pfam" id="PF00069">
    <property type="entry name" value="Pkinase"/>
    <property type="match status" value="1"/>
</dbReference>
<dbReference type="STRING" id="1314781.A0A165JXR5"/>
<evidence type="ECO:0000313" key="5">
    <source>
        <dbReference type="Proteomes" id="UP000077266"/>
    </source>
</evidence>
<feature type="domain" description="Protein kinase" evidence="3">
    <location>
        <begin position="7"/>
        <end position="283"/>
    </location>
</feature>
<dbReference type="InParanoid" id="A0A165JXR5"/>
<dbReference type="InterPro" id="IPR000719">
    <property type="entry name" value="Prot_kinase_dom"/>
</dbReference>
<dbReference type="GO" id="GO:0004674">
    <property type="term" value="F:protein serine/threonine kinase activity"/>
    <property type="evidence" value="ECO:0007669"/>
    <property type="project" value="UniProtKB-EC"/>
</dbReference>
<evidence type="ECO:0000256" key="2">
    <source>
        <dbReference type="SAM" id="MobiDB-lite"/>
    </source>
</evidence>
<dbReference type="SUPFAM" id="SSF56112">
    <property type="entry name" value="Protein kinase-like (PK-like)"/>
    <property type="match status" value="1"/>
</dbReference>
<evidence type="ECO:0000259" key="3">
    <source>
        <dbReference type="PROSITE" id="PS50011"/>
    </source>
</evidence>
<dbReference type="InterPro" id="IPR050235">
    <property type="entry name" value="CK1_Ser-Thr_kinase"/>
</dbReference>
<gene>
    <name evidence="4" type="ORF">EXIGLDRAFT_644265</name>
</gene>
<organism evidence="4 5">
    <name type="scientific">Exidia glandulosa HHB12029</name>
    <dbReference type="NCBI Taxonomy" id="1314781"/>
    <lineage>
        <taxon>Eukaryota</taxon>
        <taxon>Fungi</taxon>
        <taxon>Dikarya</taxon>
        <taxon>Basidiomycota</taxon>
        <taxon>Agaricomycotina</taxon>
        <taxon>Agaricomycetes</taxon>
        <taxon>Auriculariales</taxon>
        <taxon>Exidiaceae</taxon>
        <taxon>Exidia</taxon>
    </lineage>
</organism>
<accession>A0A165JXR5</accession>
<dbReference type="PANTHER" id="PTHR11909">
    <property type="entry name" value="CASEIN KINASE-RELATED"/>
    <property type="match status" value="1"/>
</dbReference>
<dbReference type="SMART" id="SM00220">
    <property type="entry name" value="S_TKc"/>
    <property type="match status" value="1"/>
</dbReference>
<dbReference type="Gene3D" id="1.10.510.10">
    <property type="entry name" value="Transferase(Phosphotransferase) domain 1"/>
    <property type="match status" value="1"/>
</dbReference>
<evidence type="ECO:0000313" key="4">
    <source>
        <dbReference type="EMBL" id="KZV95491.1"/>
    </source>
</evidence>
<keyword evidence="4" id="KW-0418">Kinase</keyword>
<evidence type="ECO:0000256" key="1">
    <source>
        <dbReference type="ARBA" id="ARBA00012513"/>
    </source>
</evidence>
<dbReference type="Proteomes" id="UP000077266">
    <property type="component" value="Unassembled WGS sequence"/>
</dbReference>
<sequence>MAMALTLRLKKRVGAGAVSTVYGALDSSTDRMVAVKKSRVSQRAPRPALRYEAAILRLLRGHPSVPSVLAYSHLPHFEYLAMEMLGASLSDALAARGPLPIPVVANVAMQMVDALEHLHGFGLVHRDIKPGNILFKSPRDDDLSICLIDYGMVSKAAHGASDLDPQPHSDITGTLPFASLRAHVSGQLYYRDDLESLAYTLFELALGSLPWSSYCGWRGTYFGRVRQVYQQKKAYDGERLGGSLPKAFADLLDTSRHMSSTERPAYDALRAAFSTLAESHAVLPPPKGDSSSESSSDSDEVLPPTPPIEVGQVVWIEVAPRLSVETPELRGSHASFIPDPTIDDEAFVTVPRLGVITSISWERDAYKCNVVGIGCLPVSGLSPHVRSRPIGVSLRAAADVDIAQASLETVNLYTFFRPATFYTPPTQAAIPRTIWVADAATAFQELAPARDARAEFAAQKSPDADVRYDARIQEHDARVFATLAPVADIETLLRADVDGRGWFDEYVQVVRRLHMDEGEGKWTGTPSAREHVWPAWWGSGESYQEADFERWQPVNVDRSASLTLGNCEGLMSEMELLEGLNTIDSVVDEVPPDEDEWFSY</sequence>
<dbReference type="InterPro" id="IPR011009">
    <property type="entry name" value="Kinase-like_dom_sf"/>
</dbReference>
<name>A0A165JXR5_EXIGL</name>
<dbReference type="GO" id="GO:0005524">
    <property type="term" value="F:ATP binding"/>
    <property type="evidence" value="ECO:0007669"/>
    <property type="project" value="InterPro"/>
</dbReference>
<dbReference type="EC" id="2.7.11.1" evidence="1"/>
<dbReference type="PROSITE" id="PS50011">
    <property type="entry name" value="PROTEIN_KINASE_DOM"/>
    <property type="match status" value="1"/>
</dbReference>
<dbReference type="EMBL" id="KV425956">
    <property type="protein sequence ID" value="KZV95491.1"/>
    <property type="molecule type" value="Genomic_DNA"/>
</dbReference>
<dbReference type="PROSITE" id="PS00108">
    <property type="entry name" value="PROTEIN_KINASE_ST"/>
    <property type="match status" value="1"/>
</dbReference>
<dbReference type="AlphaFoldDB" id="A0A165JXR5"/>
<reference evidence="4 5" key="1">
    <citation type="journal article" date="2016" name="Mol. Biol. Evol.">
        <title>Comparative Genomics of Early-Diverging Mushroom-Forming Fungi Provides Insights into the Origins of Lignocellulose Decay Capabilities.</title>
        <authorList>
            <person name="Nagy L.G."/>
            <person name="Riley R."/>
            <person name="Tritt A."/>
            <person name="Adam C."/>
            <person name="Daum C."/>
            <person name="Floudas D."/>
            <person name="Sun H."/>
            <person name="Yadav J.S."/>
            <person name="Pangilinan J."/>
            <person name="Larsson K.H."/>
            <person name="Matsuura K."/>
            <person name="Barry K."/>
            <person name="Labutti K."/>
            <person name="Kuo R."/>
            <person name="Ohm R.A."/>
            <person name="Bhattacharya S.S."/>
            <person name="Shirouzu T."/>
            <person name="Yoshinaga Y."/>
            <person name="Martin F.M."/>
            <person name="Grigoriev I.V."/>
            <person name="Hibbett D.S."/>
        </authorList>
    </citation>
    <scope>NUCLEOTIDE SEQUENCE [LARGE SCALE GENOMIC DNA]</scope>
    <source>
        <strain evidence="4 5">HHB12029</strain>
    </source>
</reference>